<name>A0A7H8QUP7_TALRU</name>
<dbReference type="AlphaFoldDB" id="A0A7H8QUP7"/>
<feature type="region of interest" description="Disordered" evidence="1">
    <location>
        <begin position="253"/>
        <end position="290"/>
    </location>
</feature>
<dbReference type="Proteomes" id="UP000509510">
    <property type="component" value="Chromosome II"/>
</dbReference>
<dbReference type="OrthoDB" id="10593880at2759"/>
<dbReference type="KEGG" id="trg:TRUGW13939_04293"/>
<dbReference type="RefSeq" id="XP_035343363.1">
    <property type="nucleotide sequence ID" value="XM_035487470.1"/>
</dbReference>
<sequence length="316" mass="34047">MSQASEDLSTQALDAFNRPSISIGSGEEAFEPCLESTTPPEAIPTESLSHSQPILTTSKALTDPSVDNALDENHNVAGPPVDDNEAPPPYPIEWKHGIAPHDTGEGPSRSANAPEVSKWSSSSGSTAAEPAPSLSPDDRAALVEALALTPTVSAPVVTEPIPECGPATNANAINKTRRGPRSEFARVRARYFWRRTKALKRRAATFLSDLAFYGIFNHPARDPLTINAEVIDGISITESELRELRAYEQRVETTCTSPRPSSPILVPNAPEGPHPDEEEQTAPQGGRKYRVRVATGTKRFVTKALKAIKSMGRKRG</sequence>
<keyword evidence="3" id="KW-1185">Reference proteome</keyword>
<organism evidence="2 3">
    <name type="scientific">Talaromyces rugulosus</name>
    <name type="common">Penicillium rugulosum</name>
    <dbReference type="NCBI Taxonomy" id="121627"/>
    <lineage>
        <taxon>Eukaryota</taxon>
        <taxon>Fungi</taxon>
        <taxon>Dikarya</taxon>
        <taxon>Ascomycota</taxon>
        <taxon>Pezizomycotina</taxon>
        <taxon>Eurotiomycetes</taxon>
        <taxon>Eurotiomycetidae</taxon>
        <taxon>Eurotiales</taxon>
        <taxon>Trichocomaceae</taxon>
        <taxon>Talaromyces</taxon>
        <taxon>Talaromyces sect. Islandici</taxon>
    </lineage>
</organism>
<evidence type="ECO:0000256" key="1">
    <source>
        <dbReference type="SAM" id="MobiDB-lite"/>
    </source>
</evidence>
<feature type="region of interest" description="Disordered" evidence="1">
    <location>
        <begin position="1"/>
        <end position="136"/>
    </location>
</feature>
<feature type="compositionally biased region" description="Low complexity" evidence="1">
    <location>
        <begin position="114"/>
        <end position="132"/>
    </location>
</feature>
<dbReference type="EMBL" id="CP055899">
    <property type="protein sequence ID" value="QKX57185.1"/>
    <property type="molecule type" value="Genomic_DNA"/>
</dbReference>
<accession>A0A7H8QUP7</accession>
<protein>
    <submittedName>
        <fullName evidence="2">Uncharacterized protein</fullName>
    </submittedName>
</protein>
<dbReference type="GeneID" id="55991795"/>
<feature type="compositionally biased region" description="Polar residues" evidence="1">
    <location>
        <begin position="1"/>
        <end position="12"/>
    </location>
</feature>
<evidence type="ECO:0000313" key="3">
    <source>
        <dbReference type="Proteomes" id="UP000509510"/>
    </source>
</evidence>
<proteinExistence type="predicted"/>
<gene>
    <name evidence="2" type="ORF">TRUGW13939_04293</name>
</gene>
<reference evidence="3" key="1">
    <citation type="submission" date="2020-06" db="EMBL/GenBank/DDBJ databases">
        <title>A chromosome-scale genome assembly of Talaromyces rugulosus W13939.</title>
        <authorList>
            <person name="Wang B."/>
            <person name="Guo L."/>
            <person name="Ye K."/>
            <person name="Wang L."/>
        </authorList>
    </citation>
    <scope>NUCLEOTIDE SEQUENCE [LARGE SCALE GENOMIC DNA]</scope>
    <source>
        <strain evidence="3">W13939</strain>
    </source>
</reference>
<feature type="compositionally biased region" description="Polar residues" evidence="1">
    <location>
        <begin position="46"/>
        <end position="60"/>
    </location>
</feature>
<evidence type="ECO:0000313" key="2">
    <source>
        <dbReference type="EMBL" id="QKX57185.1"/>
    </source>
</evidence>